<dbReference type="PANTHER" id="PTHR34294">
    <property type="entry name" value="TRANSCRIPTIONAL REGULATOR-RELATED"/>
    <property type="match status" value="1"/>
</dbReference>
<dbReference type="Pfam" id="PF04198">
    <property type="entry name" value="Sugar-bind"/>
    <property type="match status" value="1"/>
</dbReference>
<keyword evidence="3" id="KW-0238">DNA-binding</keyword>
<dbReference type="Pfam" id="PF12802">
    <property type="entry name" value="MarR_2"/>
    <property type="match status" value="1"/>
</dbReference>
<evidence type="ECO:0000256" key="1">
    <source>
        <dbReference type="ARBA" id="ARBA00010466"/>
    </source>
</evidence>
<dbReference type="EMBL" id="JANFLP010000013">
    <property type="protein sequence ID" value="MCQ1950876.1"/>
    <property type="molecule type" value="Genomic_DNA"/>
</dbReference>
<keyword evidence="2" id="KW-0805">Transcription regulation</keyword>
<dbReference type="InterPro" id="IPR001387">
    <property type="entry name" value="Cro/C1-type_HTH"/>
</dbReference>
<dbReference type="RefSeq" id="WP_255866078.1">
    <property type="nucleotide sequence ID" value="NZ_CP104263.1"/>
</dbReference>
<dbReference type="InterPro" id="IPR007324">
    <property type="entry name" value="Sugar-bd_dom_put"/>
</dbReference>
<dbReference type="Gene3D" id="3.40.50.1360">
    <property type="match status" value="1"/>
</dbReference>
<dbReference type="PANTHER" id="PTHR34294:SF1">
    <property type="entry name" value="TRANSCRIPTIONAL REGULATOR LSRR"/>
    <property type="match status" value="1"/>
</dbReference>
<evidence type="ECO:0000259" key="5">
    <source>
        <dbReference type="Pfam" id="PF04198"/>
    </source>
</evidence>
<reference evidence="7 8" key="1">
    <citation type="submission" date="2022-07" db="EMBL/GenBank/DDBJ databases">
        <title>Novel species in genus Arthrobacter.</title>
        <authorList>
            <person name="Liu Y."/>
        </authorList>
    </citation>
    <scope>NUCLEOTIDE SEQUENCE [LARGE SCALE GENOMIC DNA]</scope>
    <source>
        <strain evidence="8">zg-Y859</strain>
    </source>
</reference>
<evidence type="ECO:0000259" key="6">
    <source>
        <dbReference type="Pfam" id="PF12802"/>
    </source>
</evidence>
<dbReference type="CDD" id="cd00093">
    <property type="entry name" value="HTH_XRE"/>
    <property type="match status" value="1"/>
</dbReference>
<dbReference type="Proteomes" id="UP001206924">
    <property type="component" value="Unassembled WGS sequence"/>
</dbReference>
<evidence type="ECO:0000256" key="4">
    <source>
        <dbReference type="ARBA" id="ARBA00023163"/>
    </source>
</evidence>
<name>A0ABT1NWC2_9MICC</name>
<feature type="domain" description="HTH marR-type" evidence="6">
    <location>
        <begin position="17"/>
        <end position="51"/>
    </location>
</feature>
<feature type="domain" description="Sugar-binding" evidence="5">
    <location>
        <begin position="58"/>
        <end position="310"/>
    </location>
</feature>
<evidence type="ECO:0000256" key="3">
    <source>
        <dbReference type="ARBA" id="ARBA00023125"/>
    </source>
</evidence>
<dbReference type="Gene3D" id="1.10.10.10">
    <property type="entry name" value="Winged helix-like DNA-binding domain superfamily/Winged helix DNA-binding domain"/>
    <property type="match status" value="1"/>
</dbReference>
<evidence type="ECO:0000256" key="2">
    <source>
        <dbReference type="ARBA" id="ARBA00023015"/>
    </source>
</evidence>
<comment type="caution">
    <text evidence="7">The sequence shown here is derived from an EMBL/GenBank/DDBJ whole genome shotgun (WGS) entry which is preliminary data.</text>
</comment>
<keyword evidence="8" id="KW-1185">Reference proteome</keyword>
<proteinExistence type="inferred from homology"/>
<evidence type="ECO:0000313" key="7">
    <source>
        <dbReference type="EMBL" id="MCQ1950876.1"/>
    </source>
</evidence>
<dbReference type="InterPro" id="IPR037171">
    <property type="entry name" value="NagB/RpiA_transferase-like"/>
</dbReference>
<dbReference type="SUPFAM" id="SSF100950">
    <property type="entry name" value="NagB/RpiA/CoA transferase-like"/>
    <property type="match status" value="1"/>
</dbReference>
<comment type="similarity">
    <text evidence="1">Belongs to the SorC transcriptional regulatory family.</text>
</comment>
<dbReference type="InterPro" id="IPR000835">
    <property type="entry name" value="HTH_MarR-typ"/>
</dbReference>
<evidence type="ECO:0000313" key="8">
    <source>
        <dbReference type="Proteomes" id="UP001206924"/>
    </source>
</evidence>
<protein>
    <submittedName>
        <fullName evidence="7">Sugar-binding transcriptional regulator</fullName>
    </submittedName>
</protein>
<keyword evidence="4" id="KW-0804">Transcription</keyword>
<sequence length="318" mass="34798">MDARDEQALDAVKLYYGTGLSQGEVAQRLGLSRPTVSKLIQHGKDRGYVSIQIHDPREQESSLATELCKAFGLSAVRLAVVPESGPEDLVGELGKVGAALLAENVRDGDSVGVTWGQTMYAVARNLQRQERRGVEIIQLKGGVSYTTRATNDFETITLFCNAFGAFARTLPLPVIFDSVEVKRLVEREEHIRRVIEMGRESDVAVFTVGAIRPDAMLFNLGYLSETEEAGIAAHAVGDICSRFFDDDGNPCVPQLDERTVGITLQDLRRVPTRLMVAGGEHKATAIEAALRSGYATHLVIDQDTARQVLRMTRQRAAS</sequence>
<dbReference type="InterPro" id="IPR051054">
    <property type="entry name" value="SorC_transcr_regulators"/>
</dbReference>
<accession>A0ABT1NWC2</accession>
<dbReference type="InterPro" id="IPR036388">
    <property type="entry name" value="WH-like_DNA-bd_sf"/>
</dbReference>
<organism evidence="7 8">
    <name type="scientific">Arthrobacter jinronghuae</name>
    <dbReference type="NCBI Taxonomy" id="2964609"/>
    <lineage>
        <taxon>Bacteria</taxon>
        <taxon>Bacillati</taxon>
        <taxon>Actinomycetota</taxon>
        <taxon>Actinomycetes</taxon>
        <taxon>Micrococcales</taxon>
        <taxon>Micrococcaceae</taxon>
        <taxon>Arthrobacter</taxon>
    </lineage>
</organism>
<gene>
    <name evidence="7" type="ORF">NNX28_13185</name>
</gene>